<evidence type="ECO:0000256" key="1">
    <source>
        <dbReference type="ARBA" id="ARBA00004533"/>
    </source>
</evidence>
<dbReference type="GO" id="GO:0009247">
    <property type="term" value="P:glycolipid biosynthetic process"/>
    <property type="evidence" value="ECO:0007669"/>
    <property type="project" value="UniProtKB-ARBA"/>
</dbReference>
<dbReference type="RefSeq" id="WP_232595012.1">
    <property type="nucleotide sequence ID" value="NZ_BSPD01000079.1"/>
</dbReference>
<accession>A0AA37WQL7</accession>
<comment type="caution">
    <text evidence="8">The sequence shown here is derived from an EMBL/GenBank/DDBJ whole genome shotgun (WGS) entry which is preliminary data.</text>
</comment>
<evidence type="ECO:0000256" key="6">
    <source>
        <dbReference type="ARBA" id="ARBA00023315"/>
    </source>
</evidence>
<dbReference type="CDD" id="cd07984">
    <property type="entry name" value="LPLAT_LABLAT-like"/>
    <property type="match status" value="1"/>
</dbReference>
<dbReference type="InterPro" id="IPR014548">
    <property type="entry name" value="Ac_Trasf"/>
</dbReference>
<keyword evidence="9" id="KW-1185">Reference proteome</keyword>
<dbReference type="PIRSF" id="PIRSF028561">
    <property type="entry name" value="Ac_Trasf"/>
    <property type="match status" value="1"/>
</dbReference>
<evidence type="ECO:0000256" key="5">
    <source>
        <dbReference type="ARBA" id="ARBA00023136"/>
    </source>
</evidence>
<keyword evidence="7" id="KW-0812">Transmembrane</keyword>
<dbReference type="GO" id="GO:0016746">
    <property type="term" value="F:acyltransferase activity"/>
    <property type="evidence" value="ECO:0007669"/>
    <property type="project" value="UniProtKB-KW"/>
</dbReference>
<keyword evidence="2" id="KW-1003">Cell membrane</keyword>
<evidence type="ECO:0000256" key="4">
    <source>
        <dbReference type="ARBA" id="ARBA00022679"/>
    </source>
</evidence>
<dbReference type="PANTHER" id="PTHR30606:SF9">
    <property type="entry name" value="LIPID A BIOSYNTHESIS LAUROYLTRANSFERASE"/>
    <property type="match status" value="1"/>
</dbReference>
<dbReference type="PANTHER" id="PTHR30606">
    <property type="entry name" value="LIPID A BIOSYNTHESIS LAUROYL ACYLTRANSFERASE"/>
    <property type="match status" value="1"/>
</dbReference>
<keyword evidence="4" id="KW-0808">Transferase</keyword>
<gene>
    <name evidence="8" type="ORF">GCM10007877_31610</name>
</gene>
<keyword evidence="6 8" id="KW-0012">Acyltransferase</keyword>
<protein>
    <submittedName>
        <fullName evidence="8">Acyltransferase</fullName>
    </submittedName>
</protein>
<keyword evidence="7" id="KW-1133">Transmembrane helix</keyword>
<dbReference type="GO" id="GO:0005886">
    <property type="term" value="C:plasma membrane"/>
    <property type="evidence" value="ECO:0007669"/>
    <property type="project" value="UniProtKB-SubCell"/>
</dbReference>
<proteinExistence type="predicted"/>
<organism evidence="8 9">
    <name type="scientific">Marinibactrum halimedae</name>
    <dbReference type="NCBI Taxonomy" id="1444977"/>
    <lineage>
        <taxon>Bacteria</taxon>
        <taxon>Pseudomonadati</taxon>
        <taxon>Pseudomonadota</taxon>
        <taxon>Gammaproteobacteria</taxon>
        <taxon>Cellvibrionales</taxon>
        <taxon>Cellvibrionaceae</taxon>
        <taxon>Marinibactrum</taxon>
    </lineage>
</organism>
<evidence type="ECO:0000313" key="8">
    <source>
        <dbReference type="EMBL" id="GLS27442.1"/>
    </source>
</evidence>
<evidence type="ECO:0000256" key="7">
    <source>
        <dbReference type="SAM" id="Phobius"/>
    </source>
</evidence>
<evidence type="ECO:0000256" key="3">
    <source>
        <dbReference type="ARBA" id="ARBA00022519"/>
    </source>
</evidence>
<dbReference type="AlphaFoldDB" id="A0AA37WQL7"/>
<comment type="subcellular location">
    <subcellularLocation>
        <location evidence="1">Cell inner membrane</location>
    </subcellularLocation>
</comment>
<keyword evidence="3" id="KW-0997">Cell inner membrane</keyword>
<keyword evidence="5 7" id="KW-0472">Membrane</keyword>
<evidence type="ECO:0000313" key="9">
    <source>
        <dbReference type="Proteomes" id="UP001156870"/>
    </source>
</evidence>
<name>A0AA37WQL7_9GAMM</name>
<dbReference type="InterPro" id="IPR004960">
    <property type="entry name" value="LipA_acyltrans"/>
</dbReference>
<dbReference type="Pfam" id="PF03279">
    <property type="entry name" value="Lip_A_acyltrans"/>
    <property type="match status" value="1"/>
</dbReference>
<feature type="transmembrane region" description="Helical" evidence="7">
    <location>
        <begin position="31"/>
        <end position="53"/>
    </location>
</feature>
<dbReference type="EMBL" id="BSPD01000079">
    <property type="protein sequence ID" value="GLS27442.1"/>
    <property type="molecule type" value="Genomic_DNA"/>
</dbReference>
<sequence length="312" mass="35895">MANPAPPNREQQWEQQAERSNPFMLKLLVKIALLFGRSFTKVILAGTATYFLWFGGEAKQHSKQFLQKILPRPIHWKDIWQHFYAFAQVSVDRLYFLSGRLKQFHVEVIGEDIIRQHIESQQGGLLFIAHIGSFDALRACGESQQRFPLSILLDKQHNQTAMELINTLNPAMAEQIIDARLPAPELALTINERLQKGQLIGIMADRAASGDKTLPCHFLGAQTMLPQGPWQLALMLKTPVIMCTGLFLGKNRYQLHFQTLWDGSPVPRKERASKLTELIQHYANQLEHYVKLAPYNWFNFYDFWSNDSSQNH</sequence>
<dbReference type="Proteomes" id="UP001156870">
    <property type="component" value="Unassembled WGS sequence"/>
</dbReference>
<evidence type="ECO:0000256" key="2">
    <source>
        <dbReference type="ARBA" id="ARBA00022475"/>
    </source>
</evidence>
<reference evidence="8 9" key="1">
    <citation type="journal article" date="2014" name="Int. J. Syst. Evol. Microbiol.">
        <title>Complete genome sequence of Corynebacterium casei LMG S-19264T (=DSM 44701T), isolated from a smear-ripened cheese.</title>
        <authorList>
            <consortium name="US DOE Joint Genome Institute (JGI-PGF)"/>
            <person name="Walter F."/>
            <person name="Albersmeier A."/>
            <person name="Kalinowski J."/>
            <person name="Ruckert C."/>
        </authorList>
    </citation>
    <scope>NUCLEOTIDE SEQUENCE [LARGE SCALE GENOMIC DNA]</scope>
    <source>
        <strain evidence="8 9">NBRC 110095</strain>
    </source>
</reference>